<feature type="compositionally biased region" description="Low complexity" evidence="3">
    <location>
        <begin position="779"/>
        <end position="792"/>
    </location>
</feature>
<keyword evidence="4" id="KW-0472">Membrane</keyword>
<sequence>MASFLHRRSSVLMWVLFLAFVSYTRLVNGGQNIEVFYPGSAPVPAPTPPTIPPASPPLPPPPPPPPVGLPQPTPAPSSSGSDKQIIATAVVATAASTVVISGLVFFLLKRRAVARRRKEESGSGGGLPTISRDDFTRFDGNIKGLIVDENGLDVLYWRKLQGRSGKNFEKQALPSPKDGGEAEEEGTAPGRGRWRNSEPVLEFPLLREKSTTSYGQHKPEANDPVQNAMPAFPTPPPAGHPLEAVEKSTTSTRPPNAIAPPVPPTAPPAPPLAPPKRLMEILTSSAIGADTRAAPPPPPPIPAAKVPPPPPPPKAGGPASSLKPPPPLPKAMPGANKLEESSSGSAQTGKDQVKLKPLHWDKVNIANTEHSMVWNKIDGGSFKFDDDLMTALFGSVATNRKSPRGKTSSAIPSAVTPGPSGQIFILDPRRSQNIAIVLKSLAVSRKEILSVLTEGQGLNADTLEKLDRITPTKEEEAQILGFAGDPTRLADAESFLYHILKAVPSAFTRFSAMLFRLNYESETLQLKESLQTLESGCKELRSRGLFMKLLEAILKAGNHMNAGTSRGNAQAFNLTSLRKLSDVKSTDGKTTLLHFVVEEVVRAEGKRCVANRNHSLSRTSSQSSSASTHSEHRMSGEEREKEYMMLGLPIIGGLSAEFSNVKKAAAIDYETFAASCAALTSRTEEIRQLVSRGTRDGGGFVRVMQGFLKASKEELSALRTDQAAVMEMVKRTTEYYQPGASKDKGANPLQLFVIVKDFLNMVDRACVEIARNQQRRKTAMASTGSSSPTSPATRPPVRFPKLPPHFLSEKSGSMSSGSDSDL</sequence>
<dbReference type="SMART" id="SM00498">
    <property type="entry name" value="FH2"/>
    <property type="match status" value="1"/>
</dbReference>
<evidence type="ECO:0000256" key="1">
    <source>
        <dbReference type="ARBA" id="ARBA00025793"/>
    </source>
</evidence>
<evidence type="ECO:0000256" key="4">
    <source>
        <dbReference type="SAM" id="Phobius"/>
    </source>
</evidence>
<feature type="domain" description="FH2" evidence="6">
    <location>
        <begin position="345"/>
        <end position="788"/>
    </location>
</feature>
<keyword evidence="4" id="KW-0812">Transmembrane</keyword>
<dbReference type="PROSITE" id="PS51444">
    <property type="entry name" value="FH2"/>
    <property type="match status" value="1"/>
</dbReference>
<evidence type="ECO:0000256" key="2">
    <source>
        <dbReference type="RuleBase" id="RU361260"/>
    </source>
</evidence>
<dbReference type="Proteomes" id="UP001634007">
    <property type="component" value="Unassembled WGS sequence"/>
</dbReference>
<feature type="signal peptide" evidence="5">
    <location>
        <begin position="1"/>
        <end position="29"/>
    </location>
</feature>
<dbReference type="Gene3D" id="1.20.58.2220">
    <property type="entry name" value="Formin, FH2 domain"/>
    <property type="match status" value="1"/>
</dbReference>
<keyword evidence="5" id="KW-0732">Signal</keyword>
<organism evidence="7 8">
    <name type="scientific">Eucalyptus globulus</name>
    <name type="common">Tasmanian blue gum</name>
    <dbReference type="NCBI Taxonomy" id="34317"/>
    <lineage>
        <taxon>Eukaryota</taxon>
        <taxon>Viridiplantae</taxon>
        <taxon>Streptophyta</taxon>
        <taxon>Embryophyta</taxon>
        <taxon>Tracheophyta</taxon>
        <taxon>Spermatophyta</taxon>
        <taxon>Magnoliopsida</taxon>
        <taxon>eudicotyledons</taxon>
        <taxon>Gunneridae</taxon>
        <taxon>Pentapetalae</taxon>
        <taxon>rosids</taxon>
        <taxon>malvids</taxon>
        <taxon>Myrtales</taxon>
        <taxon>Myrtaceae</taxon>
        <taxon>Myrtoideae</taxon>
        <taxon>Eucalypteae</taxon>
        <taxon>Eucalyptus</taxon>
    </lineage>
</organism>
<feature type="chain" id="PRO_5044834087" description="Formin-like protein" evidence="5">
    <location>
        <begin position="30"/>
        <end position="822"/>
    </location>
</feature>
<dbReference type="InterPro" id="IPR027643">
    <property type="entry name" value="Formin-like_plant"/>
</dbReference>
<dbReference type="PANTHER" id="PTHR23213:SF354">
    <property type="entry name" value="FORMIN-LIKE PROTEIN 4"/>
    <property type="match status" value="1"/>
</dbReference>
<keyword evidence="8" id="KW-1185">Reference proteome</keyword>
<gene>
    <name evidence="7" type="ORF">ACJRO7_011927</name>
</gene>
<dbReference type="SUPFAM" id="SSF101447">
    <property type="entry name" value="Formin homology 2 domain (FH2 domain)"/>
    <property type="match status" value="1"/>
</dbReference>
<accession>A0ABD3LGT8</accession>
<comment type="caution">
    <text evidence="7">The sequence shown here is derived from an EMBL/GenBank/DDBJ whole genome shotgun (WGS) entry which is preliminary data.</text>
</comment>
<dbReference type="Pfam" id="PF02181">
    <property type="entry name" value="FH2"/>
    <property type="match status" value="1"/>
</dbReference>
<dbReference type="PANTHER" id="PTHR23213">
    <property type="entry name" value="FORMIN-RELATED"/>
    <property type="match status" value="1"/>
</dbReference>
<keyword evidence="4" id="KW-1133">Transmembrane helix</keyword>
<feature type="region of interest" description="Disordered" evidence="3">
    <location>
        <begin position="289"/>
        <end position="355"/>
    </location>
</feature>
<feature type="region of interest" description="Disordered" evidence="3">
    <location>
        <begin position="773"/>
        <end position="822"/>
    </location>
</feature>
<protein>
    <recommendedName>
        <fullName evidence="2">Formin-like protein</fullName>
    </recommendedName>
</protein>
<feature type="compositionally biased region" description="Pro residues" evidence="3">
    <location>
        <begin position="294"/>
        <end position="315"/>
    </location>
</feature>
<dbReference type="EMBL" id="JBJKBG010000002">
    <property type="protein sequence ID" value="KAL3751025.1"/>
    <property type="molecule type" value="Genomic_DNA"/>
</dbReference>
<feature type="compositionally biased region" description="Polar residues" evidence="3">
    <location>
        <begin position="341"/>
        <end position="350"/>
    </location>
</feature>
<feature type="transmembrane region" description="Helical" evidence="4">
    <location>
        <begin position="85"/>
        <end position="108"/>
    </location>
</feature>
<feature type="region of interest" description="Disordered" evidence="3">
    <location>
        <begin position="212"/>
        <end position="275"/>
    </location>
</feature>
<feature type="compositionally biased region" description="Basic and acidic residues" evidence="3">
    <location>
        <begin position="629"/>
        <end position="638"/>
    </location>
</feature>
<proteinExistence type="inferred from homology"/>
<feature type="compositionally biased region" description="Low complexity" evidence="3">
    <location>
        <begin position="612"/>
        <end position="628"/>
    </location>
</feature>
<name>A0ABD3LGT8_EUCGL</name>
<dbReference type="InterPro" id="IPR015425">
    <property type="entry name" value="FH2_Formin"/>
</dbReference>
<feature type="compositionally biased region" description="Pro residues" evidence="3">
    <location>
        <begin position="793"/>
        <end position="803"/>
    </location>
</feature>
<comment type="similarity">
    <text evidence="1">Belongs to the formin-like family. Class-I subfamily.</text>
</comment>
<feature type="region of interest" description="Disordered" evidence="3">
    <location>
        <begin position="47"/>
        <end position="81"/>
    </location>
</feature>
<feature type="compositionally biased region" description="Pro residues" evidence="3">
    <location>
        <begin position="47"/>
        <end position="75"/>
    </location>
</feature>
<dbReference type="PRINTS" id="PR01217">
    <property type="entry name" value="PRICHEXTENSN"/>
</dbReference>
<feature type="region of interest" description="Disordered" evidence="3">
    <location>
        <begin position="612"/>
        <end position="638"/>
    </location>
</feature>
<dbReference type="InterPro" id="IPR042201">
    <property type="entry name" value="FH2_Formin_sf"/>
</dbReference>
<evidence type="ECO:0000256" key="3">
    <source>
        <dbReference type="SAM" id="MobiDB-lite"/>
    </source>
</evidence>
<feature type="region of interest" description="Disordered" evidence="3">
    <location>
        <begin position="167"/>
        <end position="200"/>
    </location>
</feature>
<evidence type="ECO:0000259" key="6">
    <source>
        <dbReference type="PROSITE" id="PS51444"/>
    </source>
</evidence>
<reference evidence="7 8" key="1">
    <citation type="submission" date="2024-11" db="EMBL/GenBank/DDBJ databases">
        <title>Chromosome-level genome assembly of Eucalyptus globulus Labill. provides insights into its genome evolution.</title>
        <authorList>
            <person name="Li X."/>
        </authorList>
    </citation>
    <scope>NUCLEOTIDE SEQUENCE [LARGE SCALE GENOMIC DNA]</scope>
    <source>
        <strain evidence="7">CL2024</strain>
        <tissue evidence="7">Fresh tender leaves</tissue>
    </source>
</reference>
<feature type="compositionally biased region" description="Low complexity" evidence="3">
    <location>
        <begin position="811"/>
        <end position="822"/>
    </location>
</feature>
<evidence type="ECO:0000313" key="8">
    <source>
        <dbReference type="Proteomes" id="UP001634007"/>
    </source>
</evidence>
<evidence type="ECO:0000313" key="7">
    <source>
        <dbReference type="EMBL" id="KAL3751025.1"/>
    </source>
</evidence>
<dbReference type="AlphaFoldDB" id="A0ABD3LGT8"/>
<feature type="compositionally biased region" description="Pro residues" evidence="3">
    <location>
        <begin position="257"/>
        <end position="274"/>
    </location>
</feature>
<evidence type="ECO:0000256" key="5">
    <source>
        <dbReference type="SAM" id="SignalP"/>
    </source>
</evidence>